<protein>
    <submittedName>
        <fullName evidence="1">Uncharacterized protein</fullName>
    </submittedName>
</protein>
<comment type="caution">
    <text evidence="1">The sequence shown here is derived from an EMBL/GenBank/DDBJ whole genome shotgun (WGS) entry which is preliminary data.</text>
</comment>
<reference evidence="1 2" key="1">
    <citation type="submission" date="2019-10" db="EMBL/GenBank/DDBJ databases">
        <title>Assembly and Annotation for the nematode Trichostrongylus colubriformis.</title>
        <authorList>
            <person name="Martin J."/>
        </authorList>
    </citation>
    <scope>NUCLEOTIDE SEQUENCE [LARGE SCALE GENOMIC DNA]</scope>
    <source>
        <strain evidence="1">G859</strain>
        <tissue evidence="1">Whole worm</tissue>
    </source>
</reference>
<evidence type="ECO:0000313" key="1">
    <source>
        <dbReference type="EMBL" id="KAK5982140.1"/>
    </source>
</evidence>
<sequence>MIVNFFSIHANRIPVDLFLQTFARGIVKVEDIPKFNMVVERLTHAVPPKLSTMMSARIRSVSVWMKTYGDSVINNATLIMDQISRSSSQSESSTRMSINESVQRLLLVGSQPGSWQ</sequence>
<keyword evidence="2" id="KW-1185">Reference proteome</keyword>
<dbReference type="AlphaFoldDB" id="A0AAN8FQE2"/>
<evidence type="ECO:0000313" key="2">
    <source>
        <dbReference type="Proteomes" id="UP001331761"/>
    </source>
</evidence>
<proteinExistence type="predicted"/>
<name>A0AAN8FQE2_TRICO</name>
<accession>A0AAN8FQE2</accession>
<organism evidence="1 2">
    <name type="scientific">Trichostrongylus colubriformis</name>
    <name type="common">Black scour worm</name>
    <dbReference type="NCBI Taxonomy" id="6319"/>
    <lineage>
        <taxon>Eukaryota</taxon>
        <taxon>Metazoa</taxon>
        <taxon>Ecdysozoa</taxon>
        <taxon>Nematoda</taxon>
        <taxon>Chromadorea</taxon>
        <taxon>Rhabditida</taxon>
        <taxon>Rhabditina</taxon>
        <taxon>Rhabditomorpha</taxon>
        <taxon>Strongyloidea</taxon>
        <taxon>Trichostrongylidae</taxon>
        <taxon>Trichostrongylus</taxon>
    </lineage>
</organism>
<gene>
    <name evidence="1" type="ORF">GCK32_022427</name>
</gene>
<dbReference type="EMBL" id="WIXE01005510">
    <property type="protein sequence ID" value="KAK5982140.1"/>
    <property type="molecule type" value="Genomic_DNA"/>
</dbReference>
<dbReference type="Proteomes" id="UP001331761">
    <property type="component" value="Unassembled WGS sequence"/>
</dbReference>